<dbReference type="InterPro" id="IPR003687">
    <property type="entry name" value="PSII_PsbK"/>
</dbReference>
<gene>
    <name evidence="9 11" type="primary">psbK</name>
</gene>
<organism evidence="11">
    <name type="scientific">Tydemania expeditionis</name>
    <name type="common">Green alga</name>
    <dbReference type="NCBI Taxonomy" id="325645"/>
    <lineage>
        <taxon>Eukaryota</taxon>
        <taxon>Viridiplantae</taxon>
        <taxon>Chlorophyta</taxon>
        <taxon>core chlorophytes</taxon>
        <taxon>Ulvophyceae</taxon>
        <taxon>TCBD clade</taxon>
        <taxon>Bryopsidales</taxon>
        <taxon>Halimedineae</taxon>
        <taxon>Halimedaceae</taxon>
        <taxon>Udoteae</taxon>
        <taxon>Tydemania</taxon>
    </lineage>
</organism>
<evidence type="ECO:0000256" key="2">
    <source>
        <dbReference type="ARBA" id="ARBA00022469"/>
    </source>
</evidence>
<dbReference type="EMBL" id="LN810505">
    <property type="protein sequence ID" value="CEO91081.1"/>
    <property type="molecule type" value="Genomic_DNA"/>
</dbReference>
<evidence type="ECO:0000256" key="7">
    <source>
        <dbReference type="ARBA" id="ARBA00023136"/>
    </source>
</evidence>
<evidence type="ECO:0000256" key="1">
    <source>
        <dbReference type="ARBA" id="ARBA00004167"/>
    </source>
</evidence>
<dbReference type="NCBIfam" id="NF002715">
    <property type="entry name" value="PRK02553.1"/>
    <property type="match status" value="1"/>
</dbReference>
<keyword evidence="5 9" id="KW-1133">Transmembrane helix</keyword>
<dbReference type="RefSeq" id="YP_009130551.1">
    <property type="nucleotide sequence ID" value="NC_026796.1"/>
</dbReference>
<feature type="chain" id="PRO_5023429549" description="Photosystem II reaction center protein K" evidence="9">
    <location>
        <begin position="20"/>
        <end position="56"/>
    </location>
</feature>
<dbReference type="InterPro" id="IPR037270">
    <property type="entry name" value="PSII_PsbK_sf"/>
</dbReference>
<dbReference type="GeneID" id="24020548"/>
<comment type="similarity">
    <text evidence="9">Belongs to the PsbK family.</text>
</comment>
<geneLocation type="chloroplast" evidence="11"/>
<evidence type="ECO:0000256" key="9">
    <source>
        <dbReference type="HAMAP-Rule" id="MF_00441"/>
    </source>
</evidence>
<evidence type="ECO:0000313" key="11">
    <source>
        <dbReference type="EMBL" id="CEO91081.1"/>
    </source>
</evidence>
<dbReference type="SUPFAM" id="SSF161037">
    <property type="entry name" value="Photosystem II reaction center protein K, PsbK"/>
    <property type="match status" value="1"/>
</dbReference>
<evidence type="ECO:0000256" key="8">
    <source>
        <dbReference type="ARBA" id="ARBA00023276"/>
    </source>
</evidence>
<evidence type="ECO:0000256" key="6">
    <source>
        <dbReference type="ARBA" id="ARBA00023078"/>
    </source>
</evidence>
<keyword evidence="4 9" id="KW-0812">Transmembrane</keyword>
<dbReference type="GO" id="GO:0009535">
    <property type="term" value="C:chloroplast thylakoid membrane"/>
    <property type="evidence" value="ECO:0007669"/>
    <property type="project" value="UniProtKB-SubCell"/>
</dbReference>
<dbReference type="AlphaFoldDB" id="A0A0D6E1I4"/>
<name>A0A0D6E1I4_TYDEX</name>
<reference evidence="11" key="1">
    <citation type="journal article" date="2015" name="BMC Genomics">
        <title>The chloroplast genomes of Bryopsis plumosa and Tydemania expeditionis (Bryopsidales, Chlorophyta): compact genomes and genes of bacterial origin.</title>
        <authorList>
            <person name="Leliaert F."/>
            <person name="Lopez-Bautista J.M."/>
        </authorList>
    </citation>
    <scope>NUCLEOTIDE SEQUENCE</scope>
    <source>
        <strain evidence="11">FL1151</strain>
    </source>
</reference>
<proteinExistence type="inferred from homology"/>
<keyword evidence="11" id="KW-0934">Plastid</keyword>
<dbReference type="PANTHER" id="PTHR35325">
    <property type="match status" value="1"/>
</dbReference>
<feature type="transmembrane region" description="Helical" evidence="10">
    <location>
        <begin position="34"/>
        <end position="55"/>
    </location>
</feature>
<keyword evidence="3 9" id="KW-0602">Photosynthesis</keyword>
<dbReference type="Pfam" id="PF02533">
    <property type="entry name" value="PsbK"/>
    <property type="match status" value="1"/>
</dbReference>
<comment type="subcellular location">
    <subcellularLocation>
        <location evidence="1">Membrane</location>
        <topology evidence="1">Single-pass membrane protein</topology>
    </subcellularLocation>
    <subcellularLocation>
        <location evidence="9">Plastid</location>
        <location evidence="9">Chloroplast thylakoid membrane</location>
        <topology evidence="9">Single-pass membrane protein</topology>
    </subcellularLocation>
</comment>
<dbReference type="PANTHER" id="PTHR35325:SF1">
    <property type="entry name" value="PHOTOSYSTEM II REACTION CENTER PROTEIN K"/>
    <property type="match status" value="1"/>
</dbReference>
<evidence type="ECO:0000256" key="10">
    <source>
        <dbReference type="SAM" id="Phobius"/>
    </source>
</evidence>
<comment type="subunit">
    <text evidence="9">PSII is composed of 1 copy each of membrane proteins PsbA, PsbB, PsbC, PsbD, PsbE, PsbF, PsbH, PsbI, PsbJ, PsbK, PsbL, PsbM, PsbT, PsbX, PsbY, PsbZ, Psb30/Ycf12, at least 3 peripheral proteins of the oxygen-evolving complex and a large number of cofactors. It forms dimeric complexes.</text>
</comment>
<evidence type="ECO:0000256" key="3">
    <source>
        <dbReference type="ARBA" id="ARBA00022531"/>
    </source>
</evidence>
<protein>
    <recommendedName>
        <fullName evidence="9">Photosystem II reaction center protein K</fullName>
        <shortName evidence="9">PSII-K</shortName>
    </recommendedName>
</protein>
<comment type="function">
    <text evidence="9">One of the components of the core complex of photosystem II (PSII). PSII is a light-driven water:plastoquinone oxidoreductase that uses light energy to abstract electrons from H(2)O, generating O(2) and a proton gradient subsequently used for ATP formation. It consists of a core antenna complex that captures photons, and an electron transfer chain that converts photonic excitation into a charge separation.</text>
</comment>
<keyword evidence="6 9" id="KW-0793">Thylakoid</keyword>
<sequence length="56" mass="6534">MQFFSFLLEFFSKEDIFLAKLPEAYAPFSPLVDVLPVIPILFFLLAFVWQASVSFR</sequence>
<keyword evidence="2 9" id="KW-0674">Reaction center</keyword>
<evidence type="ECO:0000256" key="4">
    <source>
        <dbReference type="ARBA" id="ARBA00022692"/>
    </source>
</evidence>
<evidence type="ECO:0000256" key="5">
    <source>
        <dbReference type="ARBA" id="ARBA00022989"/>
    </source>
</evidence>
<feature type="propeptide" id="PRO_5005019356" evidence="9">
    <location>
        <begin position="1"/>
        <end position="19"/>
    </location>
</feature>
<dbReference type="HAMAP" id="MF_00441">
    <property type="entry name" value="PSII_PsbK"/>
    <property type="match status" value="1"/>
</dbReference>
<dbReference type="GO" id="GO:0009539">
    <property type="term" value="C:photosystem II reaction center"/>
    <property type="evidence" value="ECO:0007669"/>
    <property type="project" value="InterPro"/>
</dbReference>
<accession>A0A0D6E1I4</accession>
<keyword evidence="8 9" id="KW-0604">Photosystem II</keyword>
<keyword evidence="11" id="KW-0150">Chloroplast</keyword>
<keyword evidence="7 9" id="KW-0472">Membrane</keyword>
<dbReference type="GO" id="GO:0015979">
    <property type="term" value="P:photosynthesis"/>
    <property type="evidence" value="ECO:0007669"/>
    <property type="project" value="UniProtKB-UniRule"/>
</dbReference>